<keyword evidence="5" id="KW-1185">Reference proteome</keyword>
<reference evidence="4" key="1">
    <citation type="submission" date="2021-01" db="UniProtKB">
        <authorList>
            <consortium name="EnsemblMetazoa"/>
        </authorList>
    </citation>
    <scope>IDENTIFICATION</scope>
</reference>
<dbReference type="AlphaFoldDB" id="A0A7M5UHY1"/>
<dbReference type="GeneID" id="136805020"/>
<evidence type="ECO:0008006" key="6">
    <source>
        <dbReference type="Google" id="ProtNLM"/>
    </source>
</evidence>
<feature type="region of interest" description="Disordered" evidence="1">
    <location>
        <begin position="496"/>
        <end position="522"/>
    </location>
</feature>
<protein>
    <recommendedName>
        <fullName evidence="6">Cnidarian restricted protein</fullName>
    </recommendedName>
</protein>
<keyword evidence="2" id="KW-0472">Membrane</keyword>
<evidence type="ECO:0000313" key="4">
    <source>
        <dbReference type="EnsemblMetazoa" id="CLYHEMP010783.1"/>
    </source>
</evidence>
<proteinExistence type="predicted"/>
<sequence>MIPLRRTFIALTLLVVLSCDGNGASSTSVTKVTNHQQNNKTGVLNHVASLTCAWSMYPDVKFTFEVPQHWADHYRNVNLTKDMEEKSGLNVYMKSFDKMKFTPSYDPKWEKIDHCNRMSLIYGTRYVVCIITYVSRLLQHKQVNTELYYKFKLVYDNESFNQTVENFRKMPEGHTNRTVLAQDYIPVFIQENIPYDISPQDLFRCLGDIKPELILVGSCESLALHWYRGPELYSFRYIHQDRLEVRRSEDSQLIIYKNNFFPEVTKYLHVLNITELIISDTWYTACIKMDFGPGWLDPALYNVTRDGLLVTCKRAYTACSTEKTLIKKPLLTIEWTSSLLILMTFCVIILLVVIYVQYKRHGSFTTTHAHQTEDENYLIQPIEQRTLIGERQEAHFIDSQPYTYIDQTHMGGLGGRDERPALDEGGGGWAEDVRHRRQITQFEQLVDHYRGIQYTDIRPPEHQPSIQVPVPIQHNPEQLRNSVQVQPVPYSNDVIIGEHHQSEEESDVKRQQQQSELNKMFS</sequence>
<feature type="compositionally biased region" description="Polar residues" evidence="1">
    <location>
        <begin position="511"/>
        <end position="522"/>
    </location>
</feature>
<evidence type="ECO:0000256" key="1">
    <source>
        <dbReference type="SAM" id="MobiDB-lite"/>
    </source>
</evidence>
<dbReference type="PROSITE" id="PS51257">
    <property type="entry name" value="PROKAR_LIPOPROTEIN"/>
    <property type="match status" value="1"/>
</dbReference>
<dbReference type="Proteomes" id="UP000594262">
    <property type="component" value="Unplaced"/>
</dbReference>
<feature type="transmembrane region" description="Helical" evidence="2">
    <location>
        <begin position="335"/>
        <end position="356"/>
    </location>
</feature>
<feature type="chain" id="PRO_5029742916" description="Cnidarian restricted protein" evidence="3">
    <location>
        <begin position="24"/>
        <end position="522"/>
    </location>
</feature>
<evidence type="ECO:0000256" key="3">
    <source>
        <dbReference type="SAM" id="SignalP"/>
    </source>
</evidence>
<feature type="compositionally biased region" description="Basic and acidic residues" evidence="1">
    <location>
        <begin position="496"/>
        <end position="510"/>
    </location>
</feature>
<dbReference type="RefSeq" id="XP_066917653.1">
    <property type="nucleotide sequence ID" value="XM_067061552.1"/>
</dbReference>
<organism evidence="4 5">
    <name type="scientific">Clytia hemisphaerica</name>
    <dbReference type="NCBI Taxonomy" id="252671"/>
    <lineage>
        <taxon>Eukaryota</taxon>
        <taxon>Metazoa</taxon>
        <taxon>Cnidaria</taxon>
        <taxon>Hydrozoa</taxon>
        <taxon>Hydroidolina</taxon>
        <taxon>Leptothecata</taxon>
        <taxon>Obeliida</taxon>
        <taxon>Clytiidae</taxon>
        <taxon>Clytia</taxon>
    </lineage>
</organism>
<keyword evidence="2" id="KW-0812">Transmembrane</keyword>
<accession>A0A7M5UHY1</accession>
<evidence type="ECO:0000256" key="2">
    <source>
        <dbReference type="SAM" id="Phobius"/>
    </source>
</evidence>
<keyword evidence="2" id="KW-1133">Transmembrane helix</keyword>
<feature type="signal peptide" evidence="3">
    <location>
        <begin position="1"/>
        <end position="23"/>
    </location>
</feature>
<keyword evidence="3" id="KW-0732">Signal</keyword>
<name>A0A7M5UHY1_9CNID</name>
<evidence type="ECO:0000313" key="5">
    <source>
        <dbReference type="Proteomes" id="UP000594262"/>
    </source>
</evidence>
<dbReference type="EnsemblMetazoa" id="CLYHEMT010783.1">
    <property type="protein sequence ID" value="CLYHEMP010783.1"/>
    <property type="gene ID" value="CLYHEMG010783"/>
</dbReference>